<evidence type="ECO:0000256" key="3">
    <source>
        <dbReference type="ARBA" id="ARBA00022676"/>
    </source>
</evidence>
<name>A0A1F7XMZ4_9BACT</name>
<feature type="transmembrane region" description="Helical" evidence="8">
    <location>
        <begin position="345"/>
        <end position="363"/>
    </location>
</feature>
<dbReference type="PANTHER" id="PTHR33908:SF11">
    <property type="entry name" value="MEMBRANE PROTEIN"/>
    <property type="match status" value="1"/>
</dbReference>
<dbReference type="InterPro" id="IPR050297">
    <property type="entry name" value="LipidA_mod_glycosyltrf_83"/>
</dbReference>
<feature type="transmembrane region" description="Helical" evidence="8">
    <location>
        <begin position="270"/>
        <end position="288"/>
    </location>
</feature>
<evidence type="ECO:0000256" key="6">
    <source>
        <dbReference type="ARBA" id="ARBA00022989"/>
    </source>
</evidence>
<dbReference type="GO" id="GO:0016763">
    <property type="term" value="F:pentosyltransferase activity"/>
    <property type="evidence" value="ECO:0007669"/>
    <property type="project" value="TreeGrafter"/>
</dbReference>
<sequence length="509" mass="57873">MKKIWKEWKSVIILGTLIVAVALFLRIYNLTKLPVFADEAIYIRWAQVMRAEAGLRFLPLSDGKQPLFMWSMIPLFKLFNDPLFAGRFLSVVTGIVTLLGVFSLTLILFGSKKKALLASFIYVIIPFAVFFDRMALVDSMLSMFGIWTLIFGILTAKTLRLDFAMLTGFALGGALLTKSPALFFVLLLPSCWLMSSWVNGKKQVLGDLLKLFLLISVTYIIAYGMFNILRLGPNFQMLTMRNYDYVYPYSHILKEPFNPLTAHLKDISDWLMRLGPGVIIIMAAIGIYQAFKNYKLQLLLLSCWFLIPIIAQAEYAKVFTARYILFTIPYLTIFAANLWDFKKNILKIINYLVFAVFVIWSLYQNVLFATNPEKALLPRSERSGYLEEWTAGTGIKEVASYLREEQNINPQLEIVVGTEGSFGTLPDGLQIYLNDLPKIIVKGVGVPIKEVDKSLIESKKFGNKTYLLVNNTRLLIPDPKSKGLELIAIYPKAVQPDGFRETLLFFELK</sequence>
<organism evidence="10 11">
    <name type="scientific">Candidatus Woesebacteria bacterium RBG_19FT_COMBO_37_29</name>
    <dbReference type="NCBI Taxonomy" id="1802486"/>
    <lineage>
        <taxon>Bacteria</taxon>
        <taxon>Candidatus Woeseibacteriota</taxon>
    </lineage>
</organism>
<feature type="transmembrane region" description="Helical" evidence="8">
    <location>
        <begin position="294"/>
        <end position="311"/>
    </location>
</feature>
<dbReference type="Proteomes" id="UP000178401">
    <property type="component" value="Unassembled WGS sequence"/>
</dbReference>
<comment type="subcellular location">
    <subcellularLocation>
        <location evidence="1">Cell membrane</location>
        <topology evidence="1">Multi-pass membrane protein</topology>
    </subcellularLocation>
</comment>
<feature type="transmembrane region" description="Helical" evidence="8">
    <location>
        <begin position="163"/>
        <end position="188"/>
    </location>
</feature>
<feature type="transmembrane region" description="Helical" evidence="8">
    <location>
        <begin position="323"/>
        <end position="339"/>
    </location>
</feature>
<dbReference type="InterPro" id="IPR038731">
    <property type="entry name" value="RgtA/B/C-like"/>
</dbReference>
<reference evidence="10 11" key="1">
    <citation type="journal article" date="2016" name="Nat. Commun.">
        <title>Thousands of microbial genomes shed light on interconnected biogeochemical processes in an aquifer system.</title>
        <authorList>
            <person name="Anantharaman K."/>
            <person name="Brown C.T."/>
            <person name="Hug L.A."/>
            <person name="Sharon I."/>
            <person name="Castelle C.J."/>
            <person name="Probst A.J."/>
            <person name="Thomas B.C."/>
            <person name="Singh A."/>
            <person name="Wilkins M.J."/>
            <person name="Karaoz U."/>
            <person name="Brodie E.L."/>
            <person name="Williams K.H."/>
            <person name="Hubbard S.S."/>
            <person name="Banfield J.F."/>
        </authorList>
    </citation>
    <scope>NUCLEOTIDE SEQUENCE [LARGE SCALE GENOMIC DNA]</scope>
</reference>
<dbReference type="AlphaFoldDB" id="A0A1F7XMZ4"/>
<keyword evidence="7 8" id="KW-0472">Membrane</keyword>
<proteinExistence type="predicted"/>
<feature type="domain" description="Glycosyltransferase RgtA/B/C/D-like" evidence="9">
    <location>
        <begin position="66"/>
        <end position="216"/>
    </location>
</feature>
<dbReference type="PANTHER" id="PTHR33908">
    <property type="entry name" value="MANNOSYLTRANSFERASE YKCB-RELATED"/>
    <property type="match status" value="1"/>
</dbReference>
<evidence type="ECO:0000256" key="2">
    <source>
        <dbReference type="ARBA" id="ARBA00022475"/>
    </source>
</evidence>
<dbReference type="Pfam" id="PF13231">
    <property type="entry name" value="PMT_2"/>
    <property type="match status" value="1"/>
</dbReference>
<dbReference type="EMBL" id="MGFY01000028">
    <property type="protein sequence ID" value="OGM16149.1"/>
    <property type="molecule type" value="Genomic_DNA"/>
</dbReference>
<keyword evidence="5 8" id="KW-0812">Transmembrane</keyword>
<evidence type="ECO:0000256" key="1">
    <source>
        <dbReference type="ARBA" id="ARBA00004651"/>
    </source>
</evidence>
<evidence type="ECO:0000313" key="11">
    <source>
        <dbReference type="Proteomes" id="UP000178401"/>
    </source>
</evidence>
<keyword evidence="4" id="KW-0808">Transferase</keyword>
<evidence type="ECO:0000256" key="8">
    <source>
        <dbReference type="SAM" id="Phobius"/>
    </source>
</evidence>
<dbReference type="GO" id="GO:0009103">
    <property type="term" value="P:lipopolysaccharide biosynthetic process"/>
    <property type="evidence" value="ECO:0007669"/>
    <property type="project" value="UniProtKB-ARBA"/>
</dbReference>
<comment type="caution">
    <text evidence="10">The sequence shown here is derived from an EMBL/GenBank/DDBJ whole genome shotgun (WGS) entry which is preliminary data.</text>
</comment>
<feature type="transmembrane region" description="Helical" evidence="8">
    <location>
        <begin position="84"/>
        <end position="108"/>
    </location>
</feature>
<feature type="transmembrane region" description="Helical" evidence="8">
    <location>
        <begin position="115"/>
        <end position="131"/>
    </location>
</feature>
<evidence type="ECO:0000313" key="10">
    <source>
        <dbReference type="EMBL" id="OGM16149.1"/>
    </source>
</evidence>
<evidence type="ECO:0000259" key="9">
    <source>
        <dbReference type="Pfam" id="PF13231"/>
    </source>
</evidence>
<protein>
    <recommendedName>
        <fullName evidence="9">Glycosyltransferase RgtA/B/C/D-like domain-containing protein</fullName>
    </recommendedName>
</protein>
<keyword evidence="2" id="KW-1003">Cell membrane</keyword>
<gene>
    <name evidence="10" type="ORF">A2V55_02330</name>
</gene>
<evidence type="ECO:0000256" key="5">
    <source>
        <dbReference type="ARBA" id="ARBA00022692"/>
    </source>
</evidence>
<accession>A0A1F7XMZ4</accession>
<evidence type="ECO:0000256" key="7">
    <source>
        <dbReference type="ARBA" id="ARBA00023136"/>
    </source>
</evidence>
<dbReference type="GO" id="GO:0005886">
    <property type="term" value="C:plasma membrane"/>
    <property type="evidence" value="ECO:0007669"/>
    <property type="project" value="UniProtKB-SubCell"/>
</dbReference>
<keyword evidence="3" id="KW-0328">Glycosyltransferase</keyword>
<feature type="transmembrane region" description="Helical" evidence="8">
    <location>
        <begin position="208"/>
        <end position="231"/>
    </location>
</feature>
<feature type="transmembrane region" description="Helical" evidence="8">
    <location>
        <begin position="12"/>
        <end position="28"/>
    </location>
</feature>
<keyword evidence="6 8" id="KW-1133">Transmembrane helix</keyword>
<evidence type="ECO:0000256" key="4">
    <source>
        <dbReference type="ARBA" id="ARBA00022679"/>
    </source>
</evidence>